<name>A0A4S4D9Z9_CAMSN</name>
<accession>A0A4S4D9Z9</accession>
<keyword evidence="1" id="KW-0540">Nuclease</keyword>
<evidence type="ECO:0000313" key="3">
    <source>
        <dbReference type="EMBL" id="THF99348.1"/>
    </source>
</evidence>
<dbReference type="PANTHER" id="PTHR13620">
    <property type="entry name" value="3-5 EXONUCLEASE"/>
    <property type="match status" value="1"/>
</dbReference>
<evidence type="ECO:0008006" key="5">
    <source>
        <dbReference type="Google" id="ProtNLM"/>
    </source>
</evidence>
<dbReference type="CDD" id="cd06141">
    <property type="entry name" value="WRN_exo"/>
    <property type="match status" value="1"/>
</dbReference>
<keyword evidence="4" id="KW-1185">Reference proteome</keyword>
<dbReference type="GO" id="GO:0005634">
    <property type="term" value="C:nucleus"/>
    <property type="evidence" value="ECO:0007669"/>
    <property type="project" value="TreeGrafter"/>
</dbReference>
<dbReference type="SUPFAM" id="SSF53098">
    <property type="entry name" value="Ribonuclease H-like"/>
    <property type="match status" value="1"/>
</dbReference>
<comment type="caution">
    <text evidence="3">The sequence shown here is derived from an EMBL/GenBank/DDBJ whole genome shotgun (WGS) entry which is preliminary data.</text>
</comment>
<dbReference type="InterPro" id="IPR012337">
    <property type="entry name" value="RNaseH-like_sf"/>
</dbReference>
<gene>
    <name evidence="3" type="ORF">TEA_007668</name>
</gene>
<dbReference type="STRING" id="542762.A0A4S4D9Z9"/>
<dbReference type="GO" id="GO:0005737">
    <property type="term" value="C:cytoplasm"/>
    <property type="evidence" value="ECO:0007669"/>
    <property type="project" value="TreeGrafter"/>
</dbReference>
<reference evidence="3 4" key="1">
    <citation type="journal article" date="2018" name="Proc. Natl. Acad. Sci. U.S.A.">
        <title>Draft genome sequence of Camellia sinensis var. sinensis provides insights into the evolution of the tea genome and tea quality.</title>
        <authorList>
            <person name="Wei C."/>
            <person name="Yang H."/>
            <person name="Wang S."/>
            <person name="Zhao J."/>
            <person name="Liu C."/>
            <person name="Gao L."/>
            <person name="Xia E."/>
            <person name="Lu Y."/>
            <person name="Tai Y."/>
            <person name="She G."/>
            <person name="Sun J."/>
            <person name="Cao H."/>
            <person name="Tong W."/>
            <person name="Gao Q."/>
            <person name="Li Y."/>
            <person name="Deng W."/>
            <person name="Jiang X."/>
            <person name="Wang W."/>
            <person name="Chen Q."/>
            <person name="Zhang S."/>
            <person name="Li H."/>
            <person name="Wu J."/>
            <person name="Wang P."/>
            <person name="Li P."/>
            <person name="Shi C."/>
            <person name="Zheng F."/>
            <person name="Jian J."/>
            <person name="Huang B."/>
            <person name="Shan D."/>
            <person name="Shi M."/>
            <person name="Fang C."/>
            <person name="Yue Y."/>
            <person name="Li F."/>
            <person name="Li D."/>
            <person name="Wei S."/>
            <person name="Han B."/>
            <person name="Jiang C."/>
            <person name="Yin Y."/>
            <person name="Xia T."/>
            <person name="Zhang Z."/>
            <person name="Bennetzen J.L."/>
            <person name="Zhao S."/>
            <person name="Wan X."/>
        </authorList>
    </citation>
    <scope>NUCLEOTIDE SEQUENCE [LARGE SCALE GENOMIC DNA]</scope>
    <source>
        <strain evidence="4">cv. Shuchazao</strain>
        <tissue evidence="3">Leaf</tissue>
    </source>
</reference>
<dbReference type="GO" id="GO:0003676">
    <property type="term" value="F:nucleic acid binding"/>
    <property type="evidence" value="ECO:0007669"/>
    <property type="project" value="InterPro"/>
</dbReference>
<dbReference type="PANTHER" id="PTHR13620:SF59">
    <property type="entry name" value="POLYNUCLEOTIDYL TRANSFERASE, RIBONUCLEASE H-LIKE SUPERFAMILY PROTEIN"/>
    <property type="match status" value="1"/>
</dbReference>
<keyword evidence="2" id="KW-0378">Hydrolase</keyword>
<proteinExistence type="predicted"/>
<dbReference type="InterPro" id="IPR036397">
    <property type="entry name" value="RNaseH_sf"/>
</dbReference>
<dbReference type="GO" id="GO:0008408">
    <property type="term" value="F:3'-5' exonuclease activity"/>
    <property type="evidence" value="ECO:0007669"/>
    <property type="project" value="TreeGrafter"/>
</dbReference>
<organism evidence="3 4">
    <name type="scientific">Camellia sinensis var. sinensis</name>
    <name type="common">China tea</name>
    <dbReference type="NCBI Taxonomy" id="542762"/>
    <lineage>
        <taxon>Eukaryota</taxon>
        <taxon>Viridiplantae</taxon>
        <taxon>Streptophyta</taxon>
        <taxon>Embryophyta</taxon>
        <taxon>Tracheophyta</taxon>
        <taxon>Spermatophyta</taxon>
        <taxon>Magnoliopsida</taxon>
        <taxon>eudicotyledons</taxon>
        <taxon>Gunneridae</taxon>
        <taxon>Pentapetalae</taxon>
        <taxon>asterids</taxon>
        <taxon>Ericales</taxon>
        <taxon>Theaceae</taxon>
        <taxon>Camellia</taxon>
    </lineage>
</organism>
<dbReference type="InterPro" id="IPR051132">
    <property type="entry name" value="3-5_Exonuclease_domain"/>
</dbReference>
<dbReference type="Proteomes" id="UP000306102">
    <property type="component" value="Unassembled WGS sequence"/>
</dbReference>
<evidence type="ECO:0000256" key="2">
    <source>
        <dbReference type="ARBA" id="ARBA00022801"/>
    </source>
</evidence>
<evidence type="ECO:0000313" key="4">
    <source>
        <dbReference type="Proteomes" id="UP000306102"/>
    </source>
</evidence>
<sequence length="215" mass="24625">MDSSIITEVPTLPFSNHQTFIINFNRTRIATTVTSTPSVVRKWLRTTLCHRRRILHHLVVGLGVQWLPGYRTSPAATLQLCVGRRCLIFQLLHSDSVPNLLRRFLLNPRNTFVGLWNHSDADKLLNSKHALGMFREPLDLRQHAFSKVTGRSLVQASRETIVEEYLGIRGVRFDDQIGRSEWDNKDLSSMQVLQACVDSYISFLIGKDLKAWEIS</sequence>
<dbReference type="EMBL" id="SDRB02011966">
    <property type="protein sequence ID" value="THF99348.1"/>
    <property type="molecule type" value="Genomic_DNA"/>
</dbReference>
<evidence type="ECO:0000256" key="1">
    <source>
        <dbReference type="ARBA" id="ARBA00022722"/>
    </source>
</evidence>
<protein>
    <recommendedName>
        <fullName evidence="5">3'-5' exonuclease domain-containing protein</fullName>
    </recommendedName>
</protein>
<dbReference type="AlphaFoldDB" id="A0A4S4D9Z9"/>
<dbReference type="Gene3D" id="3.30.420.10">
    <property type="entry name" value="Ribonuclease H-like superfamily/Ribonuclease H"/>
    <property type="match status" value="1"/>
</dbReference>